<dbReference type="PANTHER" id="PTHR23278:SF19">
    <property type="entry name" value="OBSCURIN"/>
    <property type="match status" value="1"/>
</dbReference>
<dbReference type="InterPro" id="IPR036179">
    <property type="entry name" value="Ig-like_dom_sf"/>
</dbReference>
<accession>A0A8J4YRR9</accession>
<dbReference type="Gene3D" id="2.60.40.10">
    <property type="entry name" value="Immunoglobulins"/>
    <property type="match status" value="2"/>
</dbReference>
<dbReference type="AlphaFoldDB" id="A0A8J4YRR9"/>
<evidence type="ECO:0000313" key="3">
    <source>
        <dbReference type="Proteomes" id="UP000770661"/>
    </source>
</evidence>
<proteinExistence type="predicted"/>
<dbReference type="Pfam" id="PF00047">
    <property type="entry name" value="ig"/>
    <property type="match status" value="1"/>
</dbReference>
<gene>
    <name evidence="2" type="primary">Lrig1</name>
    <name evidence="2" type="ORF">GWK47_033772</name>
</gene>
<organism evidence="2 3">
    <name type="scientific">Chionoecetes opilio</name>
    <name type="common">Atlantic snow crab</name>
    <name type="synonym">Cancer opilio</name>
    <dbReference type="NCBI Taxonomy" id="41210"/>
    <lineage>
        <taxon>Eukaryota</taxon>
        <taxon>Metazoa</taxon>
        <taxon>Ecdysozoa</taxon>
        <taxon>Arthropoda</taxon>
        <taxon>Crustacea</taxon>
        <taxon>Multicrustacea</taxon>
        <taxon>Malacostraca</taxon>
        <taxon>Eumalacostraca</taxon>
        <taxon>Eucarida</taxon>
        <taxon>Decapoda</taxon>
        <taxon>Pleocyemata</taxon>
        <taxon>Brachyura</taxon>
        <taxon>Eubrachyura</taxon>
        <taxon>Majoidea</taxon>
        <taxon>Majidae</taxon>
        <taxon>Chionoecetes</taxon>
    </lineage>
</organism>
<reference evidence="2" key="1">
    <citation type="submission" date="2020-07" db="EMBL/GenBank/DDBJ databases">
        <title>The High-quality genome of the commercially important snow crab, Chionoecetes opilio.</title>
        <authorList>
            <person name="Jeong J.-H."/>
            <person name="Ryu S."/>
        </authorList>
    </citation>
    <scope>NUCLEOTIDE SEQUENCE</scope>
    <source>
        <strain evidence="2">MADBK_172401_WGS</strain>
        <tissue evidence="2">Digestive gland</tissue>
    </source>
</reference>
<sequence length="328" mass="36122">MYFLPSTVTTSFPLPPIYSYDLLPSSSHLQLRPPSLFLPSTVTTSFPLPPFYSYDLLPSSSHLQLRPPSLFLPSTVTTSFPLPPIYSYDLLPSSSLLQLRPPSLFLPSTVTTSFPLPPFYSYDLLPSSSLLQLRPPSLFLPSTVTTSFPLPPFYSYDLRGVTAKHYSNPQHFDARATFDAAALVVQRVTVEDAGVFSCRVHFSSGPSLTYTTNLTVIVPPRRLAIHDDLGVLVGRRVGPLGEGDTLRLTCRARGGSPPPTVTWWEAATPLDLNMEVQELQEVNNLLVVPKLTRNDLHRTFVCQASNSNLTAPLLSSVTLDMNCKSPSI</sequence>
<dbReference type="EMBL" id="JACEEZ010002922">
    <property type="protein sequence ID" value="KAG0727851.1"/>
    <property type="molecule type" value="Genomic_DNA"/>
</dbReference>
<dbReference type="SMART" id="SM00409">
    <property type="entry name" value="IG"/>
    <property type="match status" value="2"/>
</dbReference>
<comment type="caution">
    <text evidence="2">The sequence shown here is derived from an EMBL/GenBank/DDBJ whole genome shotgun (WGS) entry which is preliminary data.</text>
</comment>
<dbReference type="Proteomes" id="UP000770661">
    <property type="component" value="Unassembled WGS sequence"/>
</dbReference>
<dbReference type="InterPro" id="IPR013151">
    <property type="entry name" value="Immunoglobulin_dom"/>
</dbReference>
<dbReference type="SUPFAM" id="SSF48726">
    <property type="entry name" value="Immunoglobulin"/>
    <property type="match status" value="2"/>
</dbReference>
<dbReference type="PANTHER" id="PTHR23278">
    <property type="entry name" value="SIDESTEP PROTEIN"/>
    <property type="match status" value="1"/>
</dbReference>
<dbReference type="OrthoDB" id="6350696at2759"/>
<feature type="domain" description="Ig-like" evidence="1">
    <location>
        <begin position="220"/>
        <end position="318"/>
    </location>
</feature>
<keyword evidence="3" id="KW-1185">Reference proteome</keyword>
<name>A0A8J4YRR9_CHIOP</name>
<dbReference type="InterPro" id="IPR003599">
    <property type="entry name" value="Ig_sub"/>
</dbReference>
<evidence type="ECO:0000259" key="1">
    <source>
        <dbReference type="PROSITE" id="PS50835"/>
    </source>
</evidence>
<protein>
    <submittedName>
        <fullName evidence="2">Leucine-rich repeats and immunoglobulin-like domains protein 1</fullName>
    </submittedName>
</protein>
<dbReference type="InterPro" id="IPR007110">
    <property type="entry name" value="Ig-like_dom"/>
</dbReference>
<evidence type="ECO:0000313" key="2">
    <source>
        <dbReference type="EMBL" id="KAG0727851.1"/>
    </source>
</evidence>
<dbReference type="InterPro" id="IPR013783">
    <property type="entry name" value="Ig-like_fold"/>
</dbReference>
<dbReference type="PROSITE" id="PS50835">
    <property type="entry name" value="IG_LIKE"/>
    <property type="match status" value="1"/>
</dbReference>